<protein>
    <submittedName>
        <fullName evidence="2">Uncharacterized protein</fullName>
    </submittedName>
</protein>
<evidence type="ECO:0000256" key="1">
    <source>
        <dbReference type="SAM" id="Phobius"/>
    </source>
</evidence>
<keyword evidence="1" id="KW-0472">Membrane</keyword>
<proteinExistence type="predicted"/>
<organism evidence="2">
    <name type="scientific">Pararge aegeria</name>
    <name type="common">speckled wood butterfly</name>
    <dbReference type="NCBI Taxonomy" id="116150"/>
    <lineage>
        <taxon>Eukaryota</taxon>
        <taxon>Metazoa</taxon>
        <taxon>Ecdysozoa</taxon>
        <taxon>Arthropoda</taxon>
        <taxon>Hexapoda</taxon>
        <taxon>Insecta</taxon>
        <taxon>Pterygota</taxon>
        <taxon>Neoptera</taxon>
        <taxon>Endopterygota</taxon>
        <taxon>Lepidoptera</taxon>
        <taxon>Glossata</taxon>
        <taxon>Ditrysia</taxon>
        <taxon>Papilionoidea</taxon>
        <taxon>Nymphalidae</taxon>
        <taxon>Satyrinae</taxon>
        <taxon>Satyrini</taxon>
        <taxon>Parargina</taxon>
        <taxon>Pararge</taxon>
    </lineage>
</organism>
<keyword evidence="1" id="KW-0812">Transmembrane</keyword>
<reference evidence="2" key="2">
    <citation type="submission" date="2013-05" db="EMBL/GenBank/DDBJ databases">
        <authorList>
            <person name="Carter J.-M."/>
            <person name="Baker S.C."/>
            <person name="Pink R."/>
            <person name="Carter D.R.F."/>
            <person name="Collins A."/>
            <person name="Tomlin J."/>
            <person name="Gibbs M."/>
            <person name="Breuker C.J."/>
        </authorList>
    </citation>
    <scope>NUCLEOTIDE SEQUENCE</scope>
    <source>
        <tissue evidence="2">Ovary</tissue>
    </source>
</reference>
<sequence>MESSALALLRIASPSQQRASLSSCDAESGTGSLAGYGLVISVMLVGPISILVKEVLPKSVIQLLPSAPSVSDSTIVAKSVLI</sequence>
<evidence type="ECO:0000313" key="2">
    <source>
        <dbReference type="EMBL" id="JAA90019.1"/>
    </source>
</evidence>
<name>S4PGF5_9NEOP</name>
<reference evidence="2" key="1">
    <citation type="journal article" date="2013" name="BMC Genomics">
        <title>Unscrambling butterfly oogenesis.</title>
        <authorList>
            <person name="Carter J.M."/>
            <person name="Baker S.C."/>
            <person name="Pink R."/>
            <person name="Carter D.R."/>
            <person name="Collins A."/>
            <person name="Tomlin J."/>
            <person name="Gibbs M."/>
            <person name="Breuker C.J."/>
        </authorList>
    </citation>
    <scope>NUCLEOTIDE SEQUENCE</scope>
    <source>
        <tissue evidence="2">Ovary</tissue>
    </source>
</reference>
<dbReference type="AlphaFoldDB" id="S4PGF5"/>
<accession>S4PGF5</accession>
<keyword evidence="1" id="KW-1133">Transmembrane helix</keyword>
<dbReference type="EMBL" id="GAIX01002541">
    <property type="protein sequence ID" value="JAA90019.1"/>
    <property type="molecule type" value="Transcribed_RNA"/>
</dbReference>
<feature type="transmembrane region" description="Helical" evidence="1">
    <location>
        <begin position="34"/>
        <end position="52"/>
    </location>
</feature>